<dbReference type="OrthoDB" id="6766775at2759"/>
<comment type="caution">
    <text evidence="3">The sequence shown here is derived from an EMBL/GenBank/DDBJ whole genome shotgun (WGS) entry which is preliminary data.</text>
</comment>
<proteinExistence type="predicted"/>
<evidence type="ECO:0000313" key="3">
    <source>
        <dbReference type="EMBL" id="GIQ88005.1"/>
    </source>
</evidence>
<feature type="coiled-coil region" evidence="1">
    <location>
        <begin position="40"/>
        <end position="154"/>
    </location>
</feature>
<keyword evidence="1" id="KW-0175">Coiled coil</keyword>
<accession>A0A9K3GMS1</accession>
<evidence type="ECO:0000313" key="4">
    <source>
        <dbReference type="Proteomes" id="UP000265618"/>
    </source>
</evidence>
<feature type="compositionally biased region" description="Basic and acidic residues" evidence="2">
    <location>
        <begin position="18"/>
        <end position="29"/>
    </location>
</feature>
<reference evidence="3 4" key="1">
    <citation type="journal article" date="2018" name="PLoS ONE">
        <title>The draft genome of Kipferlia bialata reveals reductive genome evolution in fornicate parasites.</title>
        <authorList>
            <person name="Tanifuji G."/>
            <person name="Takabayashi S."/>
            <person name="Kume K."/>
            <person name="Takagi M."/>
            <person name="Nakayama T."/>
            <person name="Kamikawa R."/>
            <person name="Inagaki Y."/>
            <person name="Hashimoto T."/>
        </authorList>
    </citation>
    <scope>NUCLEOTIDE SEQUENCE [LARGE SCALE GENOMIC DNA]</scope>
    <source>
        <strain evidence="3">NY0173</strain>
    </source>
</reference>
<gene>
    <name evidence="3" type="ORF">KIPB_010162</name>
</gene>
<dbReference type="Proteomes" id="UP000265618">
    <property type="component" value="Unassembled WGS sequence"/>
</dbReference>
<feature type="region of interest" description="Disordered" evidence="2">
    <location>
        <begin position="1"/>
        <end position="35"/>
    </location>
</feature>
<protein>
    <submittedName>
        <fullName evidence="3">Uncharacterized protein</fullName>
    </submittedName>
</protein>
<name>A0A9K3GMS1_9EUKA</name>
<dbReference type="EMBL" id="BDIP01003683">
    <property type="protein sequence ID" value="GIQ88005.1"/>
    <property type="molecule type" value="Genomic_DNA"/>
</dbReference>
<keyword evidence="4" id="KW-1185">Reference proteome</keyword>
<dbReference type="AlphaFoldDB" id="A0A9K3GMS1"/>
<evidence type="ECO:0000256" key="2">
    <source>
        <dbReference type="SAM" id="MobiDB-lite"/>
    </source>
</evidence>
<evidence type="ECO:0000256" key="1">
    <source>
        <dbReference type="SAM" id="Coils"/>
    </source>
</evidence>
<sequence>MALFTDTASPYRRYGPIHRLDEEKSKRPTAEPTVHSGDHIVKLEETITRLRDQVNKTRSENISLHEETEELRQQLIDTVTNAGGNYAGQLATKTLEKQIKLLEKRLDRARQLHSTSLTSKKSMEENLQNKEKALISYRGQLREAEQEISTMTREMDQLR</sequence>
<organism evidence="3 4">
    <name type="scientific">Kipferlia bialata</name>
    <dbReference type="NCBI Taxonomy" id="797122"/>
    <lineage>
        <taxon>Eukaryota</taxon>
        <taxon>Metamonada</taxon>
        <taxon>Carpediemonas-like organisms</taxon>
        <taxon>Kipferlia</taxon>
    </lineage>
</organism>